<gene>
    <name evidence="2" type="ORF">LQ384_26785</name>
</gene>
<reference evidence="2" key="1">
    <citation type="submission" date="2021-11" db="EMBL/GenBank/DDBJ databases">
        <title>Development of a sustainable strategy for remediation of hydrocarbon-contaminated territories based on the waste exchange concept.</title>
        <authorList>
            <person name="Elkin A."/>
        </authorList>
    </citation>
    <scope>NUCLEOTIDE SEQUENCE</scope>
    <source>
        <strain evidence="2">IEGM 757</strain>
    </source>
</reference>
<dbReference type="RefSeq" id="WP_230792688.1">
    <property type="nucleotide sequence ID" value="NZ_JAJNCO010000027.1"/>
</dbReference>
<evidence type="ECO:0000313" key="3">
    <source>
        <dbReference type="Proteomes" id="UP001198630"/>
    </source>
</evidence>
<organism evidence="2 3">
    <name type="scientific">Rhodococcus rhodochrous</name>
    <dbReference type="NCBI Taxonomy" id="1829"/>
    <lineage>
        <taxon>Bacteria</taxon>
        <taxon>Bacillati</taxon>
        <taxon>Actinomycetota</taxon>
        <taxon>Actinomycetes</taxon>
        <taxon>Mycobacteriales</taxon>
        <taxon>Nocardiaceae</taxon>
        <taxon>Rhodococcus</taxon>
    </lineage>
</organism>
<dbReference type="EMBL" id="JAJNCO010000027">
    <property type="protein sequence ID" value="MCD2114712.1"/>
    <property type="molecule type" value="Genomic_DNA"/>
</dbReference>
<sequence length="201" mass="22226">MQPTTPGLHPRIRPASSITEGESMLEFFRRKRRRATPSTESWMGRCIGTATPAELEHAQRLLTDAHVTAPFVEPGDDEYELWRAGKLVPFYLTELLNAGGHFGPDVDTACLAEEPAVDRWEVGVEYPSWEQTVALARFLDVRVRDLAHPDAEPRHHEVRPRLKISGLAILSFEPAAVAAATPAGHDDHPAVWQKGATGPAR</sequence>
<evidence type="ECO:0008006" key="4">
    <source>
        <dbReference type="Google" id="ProtNLM"/>
    </source>
</evidence>
<comment type="caution">
    <text evidence="2">The sequence shown here is derived from an EMBL/GenBank/DDBJ whole genome shotgun (WGS) entry which is preliminary data.</text>
</comment>
<name>A0AAW4XNQ5_RHORH</name>
<feature type="region of interest" description="Disordered" evidence="1">
    <location>
        <begin position="180"/>
        <end position="201"/>
    </location>
</feature>
<evidence type="ECO:0000256" key="1">
    <source>
        <dbReference type="SAM" id="MobiDB-lite"/>
    </source>
</evidence>
<dbReference type="Proteomes" id="UP001198630">
    <property type="component" value="Unassembled WGS sequence"/>
</dbReference>
<evidence type="ECO:0000313" key="2">
    <source>
        <dbReference type="EMBL" id="MCD2114712.1"/>
    </source>
</evidence>
<accession>A0AAW4XNQ5</accession>
<protein>
    <recommendedName>
        <fullName evidence="4">SMI1/KNR4 family protein</fullName>
    </recommendedName>
</protein>
<proteinExistence type="predicted"/>
<dbReference type="AlphaFoldDB" id="A0AAW4XNQ5"/>